<dbReference type="PANTHER" id="PTHR45569">
    <property type="entry name" value="SENSOR PROTEIN KDPD"/>
    <property type="match status" value="1"/>
</dbReference>
<evidence type="ECO:0000313" key="13">
    <source>
        <dbReference type="EMBL" id="OEO30415.1"/>
    </source>
</evidence>
<accession>A0A1E5XPB1</accession>
<keyword evidence="2" id="KW-0597">Phosphoprotein</keyword>
<keyword evidence="10 11" id="KW-0472">Membrane</keyword>
<evidence type="ECO:0000256" key="11">
    <source>
        <dbReference type="SAM" id="Phobius"/>
    </source>
</evidence>
<evidence type="ECO:0000256" key="6">
    <source>
        <dbReference type="ARBA" id="ARBA00022777"/>
    </source>
</evidence>
<dbReference type="InterPro" id="IPR025201">
    <property type="entry name" value="KdpD_TM"/>
</dbReference>
<dbReference type="AlphaFoldDB" id="A0A1E5XPB1"/>
<comment type="caution">
    <text evidence="13">The sequence shown here is derived from an EMBL/GenBank/DDBJ whole genome shotgun (WGS) entry which is preliminary data.</text>
</comment>
<evidence type="ECO:0000256" key="4">
    <source>
        <dbReference type="ARBA" id="ARBA00022692"/>
    </source>
</evidence>
<protein>
    <recommendedName>
        <fullName evidence="12">Sensor protein KdpD transmembrane domain-containing protein</fullName>
    </recommendedName>
</protein>
<proteinExistence type="predicted"/>
<keyword evidence="14" id="KW-1185">Reference proteome</keyword>
<evidence type="ECO:0000256" key="1">
    <source>
        <dbReference type="ARBA" id="ARBA00004141"/>
    </source>
</evidence>
<dbReference type="Proteomes" id="UP000095463">
    <property type="component" value="Unassembled WGS sequence"/>
</dbReference>
<feature type="transmembrane region" description="Helical" evidence="11">
    <location>
        <begin position="109"/>
        <end position="129"/>
    </location>
</feature>
<evidence type="ECO:0000259" key="12">
    <source>
        <dbReference type="Pfam" id="PF13493"/>
    </source>
</evidence>
<keyword evidence="8 11" id="KW-1133">Transmembrane helix</keyword>
<evidence type="ECO:0000256" key="2">
    <source>
        <dbReference type="ARBA" id="ARBA00022553"/>
    </source>
</evidence>
<feature type="transmembrane region" description="Helical" evidence="11">
    <location>
        <begin position="62"/>
        <end position="89"/>
    </location>
</feature>
<dbReference type="GO" id="GO:0005524">
    <property type="term" value="F:ATP binding"/>
    <property type="evidence" value="ECO:0007669"/>
    <property type="project" value="UniProtKB-KW"/>
</dbReference>
<comment type="subcellular location">
    <subcellularLocation>
        <location evidence="1">Membrane</location>
        <topology evidence="1">Multi-pass membrane protein</topology>
    </subcellularLocation>
</comment>
<organism evidence="13 14">
    <name type="scientific">Devosia insulae DS-56</name>
    <dbReference type="NCBI Taxonomy" id="1116389"/>
    <lineage>
        <taxon>Bacteria</taxon>
        <taxon>Pseudomonadati</taxon>
        <taxon>Pseudomonadota</taxon>
        <taxon>Alphaproteobacteria</taxon>
        <taxon>Hyphomicrobiales</taxon>
        <taxon>Devosiaceae</taxon>
        <taxon>Devosia</taxon>
    </lineage>
</organism>
<keyword evidence="6" id="KW-0418">Kinase</keyword>
<evidence type="ECO:0000256" key="10">
    <source>
        <dbReference type="ARBA" id="ARBA00023136"/>
    </source>
</evidence>
<name>A0A1E5XPB1_9HYPH</name>
<reference evidence="13 14" key="1">
    <citation type="journal article" date="2015" name="Genome Announc.">
        <title>Genome Assemblies of Three Soil-Associated Devosia species: D. insulae, D. limi, and D. soli.</title>
        <authorList>
            <person name="Hassan Y.I."/>
            <person name="Lepp D."/>
            <person name="Zhou T."/>
        </authorList>
    </citation>
    <scope>NUCLEOTIDE SEQUENCE [LARGE SCALE GENOMIC DNA]</scope>
    <source>
        <strain evidence="13 14">DS-56</strain>
    </source>
</reference>
<dbReference type="EMBL" id="LAJE02000209">
    <property type="protein sequence ID" value="OEO30415.1"/>
    <property type="molecule type" value="Genomic_DNA"/>
</dbReference>
<evidence type="ECO:0000256" key="3">
    <source>
        <dbReference type="ARBA" id="ARBA00022679"/>
    </source>
</evidence>
<feature type="domain" description="Sensor protein KdpD transmembrane" evidence="12">
    <location>
        <begin position="33"/>
        <end position="138"/>
    </location>
</feature>
<keyword evidence="5" id="KW-0547">Nucleotide-binding</keyword>
<feature type="transmembrane region" description="Helical" evidence="11">
    <location>
        <begin position="30"/>
        <end position="50"/>
    </location>
</feature>
<dbReference type="PANTHER" id="PTHR45569:SF1">
    <property type="entry name" value="SENSOR PROTEIN KDPD"/>
    <property type="match status" value="1"/>
</dbReference>
<evidence type="ECO:0000256" key="8">
    <source>
        <dbReference type="ARBA" id="ARBA00022989"/>
    </source>
</evidence>
<evidence type="ECO:0000256" key="5">
    <source>
        <dbReference type="ARBA" id="ARBA00022741"/>
    </source>
</evidence>
<dbReference type="InterPro" id="IPR052023">
    <property type="entry name" value="Histidine_kinase_KdpD"/>
</dbReference>
<sequence length="278" mass="28155">MAHIESKAPENAAALAGVGPALASPRGKVALGYLAALAMTAAATALAVGVDQVSPIPNLSLVFVLPVVIAGASFGFGPSLAAAVLGALAFNFFLTEPRLSLVVDDPSNIWAIGLLLLVGVIVSAVAFTAQRRRADATRLESQANALRQYSRDVLAADTSEAIAATTAKALAGLFAAPAAVLLVAGGEVMFTSKTGAAELQAADLEAVRTLMAGGTGSRAGVYPELASRIDFWPVGQGAGQQAVIGLAFDPDDRPEAPERVIDVVAALLAMALERRSGG</sequence>
<evidence type="ECO:0000313" key="14">
    <source>
        <dbReference type="Proteomes" id="UP000095463"/>
    </source>
</evidence>
<dbReference type="GO" id="GO:0000155">
    <property type="term" value="F:phosphorelay sensor kinase activity"/>
    <property type="evidence" value="ECO:0007669"/>
    <property type="project" value="TreeGrafter"/>
</dbReference>
<dbReference type="GO" id="GO:0005886">
    <property type="term" value="C:plasma membrane"/>
    <property type="evidence" value="ECO:0007669"/>
    <property type="project" value="TreeGrafter"/>
</dbReference>
<dbReference type="Gene3D" id="1.20.120.620">
    <property type="entry name" value="Backbone structure of the membrane domain of e. Coli histidine kinase receptor kdpd"/>
    <property type="match status" value="1"/>
</dbReference>
<gene>
    <name evidence="13" type="ORF">VW23_021460</name>
</gene>
<dbReference type="Pfam" id="PF13493">
    <property type="entry name" value="DUF4118"/>
    <property type="match status" value="1"/>
</dbReference>
<dbReference type="InterPro" id="IPR038318">
    <property type="entry name" value="KdpD_sf"/>
</dbReference>
<dbReference type="RefSeq" id="WP_069910376.1">
    <property type="nucleotide sequence ID" value="NZ_LAJE02000209.1"/>
</dbReference>
<keyword evidence="7" id="KW-0067">ATP-binding</keyword>
<evidence type="ECO:0000256" key="9">
    <source>
        <dbReference type="ARBA" id="ARBA00023012"/>
    </source>
</evidence>
<keyword evidence="3" id="KW-0808">Transferase</keyword>
<evidence type="ECO:0000256" key="7">
    <source>
        <dbReference type="ARBA" id="ARBA00022840"/>
    </source>
</evidence>
<keyword evidence="4 11" id="KW-0812">Transmembrane</keyword>
<keyword evidence="9" id="KW-0902">Two-component regulatory system</keyword>